<dbReference type="GeneID" id="59328378"/>
<sequence>MLNPRTANYARPLRLLMSFFTVHKKVGILLAVGLVWALTFILYPGRKDPAEGRLEQLISTNAKMETATFDVARKIAYVSRHIGTTVDFQYMAKHLQLENVDYYDASEYYGFQASAKEYRSIVDDGTVQKICSTHDLVFVSDSLADGWPFIMDGNQNCKNVVFVITNRFDIGAVGDDKEAFIRDFNYSLNRDDEYRAKIIVNNLFEVPYLESRGVHVPEYHPLIRPFGYNSVDAKELEEDDDDFSCLIISRVTQDEYLMSELVAKHTSHHCKVLPTHYGGPKTLSKYQSVVVHLPYQVSVMKMWENLAYGVLMIIPSPDFFTQICSENRCAEVRDAMQPKEVFGEATWSNYLDFYLPDWEKCFIQYSSWEQLDDILTRKDYLKDINHCRNKMEDLRELGLQSWKEFLVKLQN</sequence>
<evidence type="ECO:0000313" key="3">
    <source>
        <dbReference type="Proteomes" id="UP000515788"/>
    </source>
</evidence>
<dbReference type="Proteomes" id="UP000515788">
    <property type="component" value="Chromosome 8"/>
</dbReference>
<name>A0A7G3ZNM6_9SACH</name>
<dbReference type="EMBL" id="CP059253">
    <property type="protein sequence ID" value="QLL35112.1"/>
    <property type="molecule type" value="Genomic_DNA"/>
</dbReference>
<dbReference type="KEGG" id="tgb:HG536_0H04880"/>
<keyword evidence="1" id="KW-0472">Membrane</keyword>
<keyword evidence="1" id="KW-0812">Transmembrane</keyword>
<reference evidence="2 3" key="1">
    <citation type="submission" date="2020-06" db="EMBL/GenBank/DDBJ databases">
        <title>The yeast mating-type switching endonuclease HO is a domesticated member of an unorthodox homing genetic element family.</title>
        <authorList>
            <person name="Coughlan A.Y."/>
            <person name="Lombardi L."/>
            <person name="Braun-Galleani S."/>
            <person name="Martos A.R."/>
            <person name="Galeote V."/>
            <person name="Bigey F."/>
            <person name="Dequin S."/>
            <person name="Byrne K.P."/>
            <person name="Wolfe K.H."/>
        </authorList>
    </citation>
    <scope>NUCLEOTIDE SEQUENCE [LARGE SCALE GENOMIC DNA]</scope>
    <source>
        <strain evidence="2 3">CBS764</strain>
    </source>
</reference>
<keyword evidence="1" id="KW-1133">Transmembrane helix</keyword>
<evidence type="ECO:0000256" key="1">
    <source>
        <dbReference type="SAM" id="Phobius"/>
    </source>
</evidence>
<dbReference type="OrthoDB" id="543916at2759"/>
<organism evidence="2 3">
    <name type="scientific">Torulaspora globosa</name>
    <dbReference type="NCBI Taxonomy" id="48254"/>
    <lineage>
        <taxon>Eukaryota</taxon>
        <taxon>Fungi</taxon>
        <taxon>Dikarya</taxon>
        <taxon>Ascomycota</taxon>
        <taxon>Saccharomycotina</taxon>
        <taxon>Saccharomycetes</taxon>
        <taxon>Saccharomycetales</taxon>
        <taxon>Saccharomycetaceae</taxon>
        <taxon>Torulaspora</taxon>
    </lineage>
</organism>
<gene>
    <name evidence="2" type="ORF">HG536_0H04880</name>
</gene>
<proteinExistence type="predicted"/>
<accession>A0A7G3ZNM6</accession>
<dbReference type="RefSeq" id="XP_037141786.1">
    <property type="nucleotide sequence ID" value="XM_037285890.1"/>
</dbReference>
<feature type="transmembrane region" description="Helical" evidence="1">
    <location>
        <begin position="26"/>
        <end position="43"/>
    </location>
</feature>
<keyword evidence="3" id="KW-1185">Reference proteome</keyword>
<evidence type="ECO:0000313" key="2">
    <source>
        <dbReference type="EMBL" id="QLL35112.1"/>
    </source>
</evidence>
<protein>
    <submittedName>
        <fullName evidence="2">Uncharacterized protein</fullName>
    </submittedName>
</protein>
<dbReference type="AlphaFoldDB" id="A0A7G3ZNM6"/>